<dbReference type="GO" id="GO:0005506">
    <property type="term" value="F:iron ion binding"/>
    <property type="evidence" value="ECO:0007669"/>
    <property type="project" value="UniProtKB-UniRule"/>
</dbReference>
<protein>
    <recommendedName>
        <fullName evidence="1 7">Imidazolonepropionase</fullName>
        <ecNumber evidence="1 7">3.5.2.7</ecNumber>
    </recommendedName>
    <alternativeName>
        <fullName evidence="7">Imidazolone-5-propionate hydrolase</fullName>
    </alternativeName>
</protein>
<feature type="binding site" evidence="7">
    <location>
        <position position="336"/>
    </location>
    <ligand>
        <name>N-formimidoyl-L-glutamate</name>
        <dbReference type="ChEBI" id="CHEBI:58928"/>
    </ligand>
</feature>
<dbReference type="GO" id="GO:0005737">
    <property type="term" value="C:cytoplasm"/>
    <property type="evidence" value="ECO:0007669"/>
    <property type="project" value="UniProtKB-SubCell"/>
</dbReference>
<feature type="binding site" evidence="7">
    <location>
        <position position="170"/>
    </location>
    <ligand>
        <name>4-imidazolone-5-propanoate</name>
        <dbReference type="ChEBI" id="CHEBI:77893"/>
    </ligand>
</feature>
<evidence type="ECO:0000256" key="3">
    <source>
        <dbReference type="ARBA" id="ARBA00022801"/>
    </source>
</evidence>
<organism evidence="10 11">
    <name type="scientific">Cutibacterium granulosum</name>
    <dbReference type="NCBI Taxonomy" id="33011"/>
    <lineage>
        <taxon>Bacteria</taxon>
        <taxon>Bacillati</taxon>
        <taxon>Actinomycetota</taxon>
        <taxon>Actinomycetes</taxon>
        <taxon>Propionibacteriales</taxon>
        <taxon>Propionibacteriaceae</taxon>
        <taxon>Cutibacterium</taxon>
    </lineage>
</organism>
<feature type="binding site" evidence="7">
    <location>
        <position position="334"/>
    </location>
    <ligand>
        <name>N-formimidoyl-L-glutamate</name>
        <dbReference type="ChEBI" id="CHEBI:58928"/>
    </ligand>
</feature>
<keyword evidence="4 7" id="KW-0369">Histidine metabolism</keyword>
<dbReference type="GO" id="GO:0019556">
    <property type="term" value="P:L-histidine catabolic process to glutamate and formamide"/>
    <property type="evidence" value="ECO:0007669"/>
    <property type="project" value="UniProtKB-UniRule"/>
</dbReference>
<feature type="binding site" evidence="7">
    <location>
        <position position="105"/>
    </location>
    <ligand>
        <name>Fe(3+)</name>
        <dbReference type="ChEBI" id="CHEBI:29034"/>
    </ligand>
</feature>
<evidence type="ECO:0000256" key="8">
    <source>
        <dbReference type="SAM" id="MobiDB-lite"/>
    </source>
</evidence>
<feature type="binding site" evidence="7">
    <location>
        <position position="332"/>
    </location>
    <ligand>
        <name>Zn(2+)</name>
        <dbReference type="ChEBI" id="CHEBI:29105"/>
    </ligand>
</feature>
<dbReference type="InterPro" id="IPR032466">
    <property type="entry name" value="Metal_Hydrolase"/>
</dbReference>
<comment type="subcellular location">
    <subcellularLocation>
        <location evidence="7">Cytoplasm</location>
    </subcellularLocation>
</comment>
<gene>
    <name evidence="10" type="primary">hutI_1</name>
    <name evidence="7" type="synonym">hutI</name>
    <name evidence="10" type="ORF">SAMEA4412665_00286</name>
</gene>
<name>A0A239W644_9ACTN</name>
<evidence type="ECO:0000259" key="9">
    <source>
        <dbReference type="Pfam" id="PF01979"/>
    </source>
</evidence>
<dbReference type="KEGG" id="cgrn:4412665_00286"/>
<dbReference type="eggNOG" id="COG1228">
    <property type="taxonomic scope" value="Bacteria"/>
</dbReference>
<evidence type="ECO:0000256" key="2">
    <source>
        <dbReference type="ARBA" id="ARBA00022723"/>
    </source>
</evidence>
<comment type="cofactor">
    <cofactor evidence="7">
        <name>Zn(2+)</name>
        <dbReference type="ChEBI" id="CHEBI:29105"/>
    </cofactor>
    <cofactor evidence="7">
        <name>Fe(3+)</name>
        <dbReference type="ChEBI" id="CHEBI:29034"/>
    </cofactor>
    <text evidence="7">Binds 1 zinc or iron ion per subunit.</text>
</comment>
<dbReference type="SUPFAM" id="SSF51338">
    <property type="entry name" value="Composite domain of metallo-dependent hydrolases"/>
    <property type="match status" value="1"/>
</dbReference>
<dbReference type="UniPathway" id="UPA00379">
    <property type="reaction ID" value="UER00551"/>
</dbReference>
<dbReference type="SUPFAM" id="SSF51556">
    <property type="entry name" value="Metallo-dependent hydrolases"/>
    <property type="match status" value="1"/>
</dbReference>
<feature type="binding site" evidence="7">
    <location>
        <position position="112"/>
    </location>
    <ligand>
        <name>4-imidazolone-5-propanoate</name>
        <dbReference type="ChEBI" id="CHEBI:77893"/>
    </ligand>
</feature>
<dbReference type="GO" id="GO:0019557">
    <property type="term" value="P:L-histidine catabolic process to glutamate and formate"/>
    <property type="evidence" value="ECO:0007669"/>
    <property type="project" value="UniProtKB-UniPathway"/>
</dbReference>
<evidence type="ECO:0000256" key="1">
    <source>
        <dbReference type="ARBA" id="ARBA00012864"/>
    </source>
</evidence>
<accession>A0A239W644</accession>
<dbReference type="PANTHER" id="PTHR42752:SF1">
    <property type="entry name" value="IMIDAZOLONEPROPIONASE-RELATED"/>
    <property type="match status" value="1"/>
</dbReference>
<feature type="region of interest" description="Disordered" evidence="8">
    <location>
        <begin position="9"/>
        <end position="54"/>
    </location>
</feature>
<comment type="function">
    <text evidence="7">Catalyzes the hydrolytic cleavage of the carbon-nitrogen bond in imidazolone-5-propanoate to yield N-formimidoyl-L-glutamate. It is the third step in the universal histidine degradation pathway.</text>
</comment>
<feature type="domain" description="Amidohydrolase-related" evidence="9">
    <location>
        <begin position="94"/>
        <end position="394"/>
    </location>
</feature>
<evidence type="ECO:0000256" key="7">
    <source>
        <dbReference type="HAMAP-Rule" id="MF_00372"/>
    </source>
</evidence>
<evidence type="ECO:0000313" key="11">
    <source>
        <dbReference type="Proteomes" id="UP000215332"/>
    </source>
</evidence>
<keyword evidence="7" id="KW-0963">Cytoplasm</keyword>
<feature type="binding site" evidence="7">
    <location>
        <position position="258"/>
    </location>
    <ligand>
        <name>Fe(3+)</name>
        <dbReference type="ChEBI" id="CHEBI:29034"/>
    </ligand>
</feature>
<keyword evidence="2 7" id="KW-0479">Metal-binding</keyword>
<evidence type="ECO:0000256" key="6">
    <source>
        <dbReference type="ARBA" id="ARBA00023004"/>
    </source>
</evidence>
<keyword evidence="6 7" id="KW-0408">Iron</keyword>
<comment type="similarity">
    <text evidence="7">Belongs to the metallo-dependent hydrolases superfamily. HutI family.</text>
</comment>
<keyword evidence="5 7" id="KW-0862">Zinc</keyword>
<keyword evidence="3 7" id="KW-0378">Hydrolase</keyword>
<dbReference type="HAMAP" id="MF_00372">
    <property type="entry name" value="HutI"/>
    <property type="match status" value="1"/>
</dbReference>
<sequence>MSTLITGIGTLVTNDPHVQDGCDDGHPGPGVDEASTAAPAGPASRSGRTVSHDTDPLGQLHGAAVVIEEGRIAWVGPADHAPAADDAVDLGGQTLIPGFVDSHTHPVFAGDRADEFDARMNGEKYDGGGIRRTMAATRAASDADLHAMVTAVVNEMLRQGTTTVEGKTGYGLDVDTEVRMARILAETVDEVTFLGAHTVPPEHSANEYVDLVRGPMLDAVREHVSWIDVFCEKGAFDAEQSLQVLRTGKRAGLGMRLHAAQLNPSSIIADAVELGVASIDHCTFLSDTDVSAIADSHTVATVLPAAEFSTRQPYPDASRLLRAGATVALATDCNPGTAFTSSMPFCLAVAVREMSMTPEQALWSATAGGAAALRRGDVGVVRPGARADLVSVAAPSWLHLFYRPGVPLISQVWRRGVCHQMGAVPLPF</sequence>
<evidence type="ECO:0000256" key="5">
    <source>
        <dbReference type="ARBA" id="ARBA00022833"/>
    </source>
</evidence>
<evidence type="ECO:0000313" key="10">
    <source>
        <dbReference type="EMBL" id="SNV29490.1"/>
    </source>
</evidence>
<dbReference type="Gene3D" id="2.30.40.10">
    <property type="entry name" value="Urease, subunit C, domain 1"/>
    <property type="match status" value="1"/>
</dbReference>
<dbReference type="InterPro" id="IPR011059">
    <property type="entry name" value="Metal-dep_hydrolase_composite"/>
</dbReference>
<evidence type="ECO:0000256" key="4">
    <source>
        <dbReference type="ARBA" id="ARBA00022808"/>
    </source>
</evidence>
<dbReference type="Gene3D" id="3.20.20.140">
    <property type="entry name" value="Metal-dependent hydrolases"/>
    <property type="match status" value="1"/>
</dbReference>
<proteinExistence type="inferred from homology"/>
<feature type="binding site" evidence="7">
    <location>
        <position position="261"/>
    </location>
    <ligand>
        <name>4-imidazolone-5-propanoate</name>
        <dbReference type="ChEBI" id="CHEBI:77893"/>
    </ligand>
</feature>
<reference evidence="10 11" key="1">
    <citation type="submission" date="2017-06" db="EMBL/GenBank/DDBJ databases">
        <authorList>
            <consortium name="Pathogen Informatics"/>
        </authorList>
    </citation>
    <scope>NUCLEOTIDE SEQUENCE [LARGE SCALE GENOMIC DNA]</scope>
    <source>
        <strain evidence="10 11">NCTC11865</strain>
    </source>
</reference>
<feature type="binding site" evidence="7">
    <location>
        <position position="103"/>
    </location>
    <ligand>
        <name>Zn(2+)</name>
        <dbReference type="ChEBI" id="CHEBI:29105"/>
    </ligand>
</feature>
<dbReference type="EMBL" id="LT906441">
    <property type="protein sequence ID" value="SNV29490.1"/>
    <property type="molecule type" value="Genomic_DNA"/>
</dbReference>
<dbReference type="Pfam" id="PF01979">
    <property type="entry name" value="Amidohydro_1"/>
    <property type="match status" value="1"/>
</dbReference>
<feature type="binding site" evidence="7">
    <location>
        <position position="258"/>
    </location>
    <ligand>
        <name>Zn(2+)</name>
        <dbReference type="ChEBI" id="CHEBI:29105"/>
    </ligand>
</feature>
<dbReference type="PANTHER" id="PTHR42752">
    <property type="entry name" value="IMIDAZOLONEPROPIONASE"/>
    <property type="match status" value="1"/>
</dbReference>
<dbReference type="InterPro" id="IPR005920">
    <property type="entry name" value="HutI"/>
</dbReference>
<feature type="binding site" evidence="7">
    <location>
        <position position="332"/>
    </location>
    <ligand>
        <name>Fe(3+)</name>
        <dbReference type="ChEBI" id="CHEBI:29034"/>
    </ligand>
</feature>
<feature type="binding site" evidence="7">
    <location>
        <position position="103"/>
    </location>
    <ligand>
        <name>Fe(3+)</name>
        <dbReference type="ChEBI" id="CHEBI:29034"/>
    </ligand>
</feature>
<dbReference type="NCBIfam" id="TIGR01224">
    <property type="entry name" value="hutI"/>
    <property type="match status" value="1"/>
</dbReference>
<dbReference type="RefSeq" id="WP_411791900.1">
    <property type="nucleotide sequence ID" value="NZ_LT906441.1"/>
</dbReference>
<feature type="binding site" evidence="7">
    <location>
        <position position="337"/>
    </location>
    <ligand>
        <name>4-imidazolone-5-propanoate</name>
        <dbReference type="ChEBI" id="CHEBI:77893"/>
    </ligand>
</feature>
<dbReference type="Proteomes" id="UP000215332">
    <property type="component" value="Chromosome 1"/>
</dbReference>
<dbReference type="EC" id="3.5.2.7" evidence="1 7"/>
<comment type="pathway">
    <text evidence="7">Amino-acid degradation; L-histidine degradation into L-glutamate; N-formimidoyl-L-glutamate from L-histidine: step 3/3.</text>
</comment>
<dbReference type="InterPro" id="IPR006680">
    <property type="entry name" value="Amidohydro-rel"/>
</dbReference>
<feature type="binding site" evidence="7">
    <location>
        <position position="170"/>
    </location>
    <ligand>
        <name>N-formimidoyl-L-glutamate</name>
        <dbReference type="ChEBI" id="CHEBI:58928"/>
    </ligand>
</feature>
<comment type="catalytic activity">
    <reaction evidence="7">
        <text>4-imidazolone-5-propanoate + H2O = N-formimidoyl-L-glutamate</text>
        <dbReference type="Rhea" id="RHEA:23660"/>
        <dbReference type="ChEBI" id="CHEBI:15377"/>
        <dbReference type="ChEBI" id="CHEBI:58928"/>
        <dbReference type="ChEBI" id="CHEBI:77893"/>
        <dbReference type="EC" id="3.5.2.7"/>
    </reaction>
</comment>
<feature type="binding site" evidence="7">
    <location>
        <position position="197"/>
    </location>
    <ligand>
        <name>4-imidazolone-5-propanoate</name>
        <dbReference type="ChEBI" id="CHEBI:77893"/>
    </ligand>
</feature>
<dbReference type="GO" id="GO:0008270">
    <property type="term" value="F:zinc ion binding"/>
    <property type="evidence" value="ECO:0007669"/>
    <property type="project" value="UniProtKB-UniRule"/>
</dbReference>
<feature type="binding site" evidence="7">
    <location>
        <position position="105"/>
    </location>
    <ligand>
        <name>Zn(2+)</name>
        <dbReference type="ChEBI" id="CHEBI:29105"/>
    </ligand>
</feature>
<dbReference type="GO" id="GO:0050480">
    <property type="term" value="F:imidazolonepropionase activity"/>
    <property type="evidence" value="ECO:0007669"/>
    <property type="project" value="UniProtKB-UniRule"/>
</dbReference>
<feature type="compositionally biased region" description="Basic and acidic residues" evidence="8">
    <location>
        <begin position="17"/>
        <end position="26"/>
    </location>
</feature>
<dbReference type="AlphaFoldDB" id="A0A239W644"/>